<feature type="region of interest" description="Disordered" evidence="1">
    <location>
        <begin position="19"/>
        <end position="38"/>
    </location>
</feature>
<feature type="compositionally biased region" description="Basic residues" evidence="1">
    <location>
        <begin position="51"/>
        <end position="64"/>
    </location>
</feature>
<feature type="compositionally biased region" description="Basic and acidic residues" evidence="1">
    <location>
        <begin position="265"/>
        <end position="286"/>
    </location>
</feature>
<feature type="region of interest" description="Disordered" evidence="1">
    <location>
        <begin position="44"/>
        <end position="112"/>
    </location>
</feature>
<feature type="compositionally biased region" description="Basic and acidic residues" evidence="1">
    <location>
        <begin position="318"/>
        <end position="331"/>
    </location>
</feature>
<reference evidence="2" key="1">
    <citation type="submission" date="2022-07" db="EMBL/GenBank/DDBJ databases">
        <title>Genome analysis of Parmales, a sister group of diatoms, reveals the evolutionary specialization of diatoms from phago-mixotrophs to photoautotrophs.</title>
        <authorList>
            <person name="Ban H."/>
            <person name="Sato S."/>
            <person name="Yoshikawa S."/>
            <person name="Kazumasa Y."/>
            <person name="Nakamura Y."/>
            <person name="Ichinomiya M."/>
            <person name="Saitoh K."/>
            <person name="Sato N."/>
            <person name="Blanc-Mathieu R."/>
            <person name="Endo H."/>
            <person name="Kuwata A."/>
            <person name="Ogata H."/>
        </authorList>
    </citation>
    <scope>NUCLEOTIDE SEQUENCE</scope>
</reference>
<feature type="non-terminal residue" evidence="2">
    <location>
        <position position="364"/>
    </location>
</feature>
<protein>
    <submittedName>
        <fullName evidence="2">Uncharacterized protein</fullName>
    </submittedName>
</protein>
<dbReference type="EMBL" id="BRXZ01001396">
    <property type="protein sequence ID" value="GMH70170.1"/>
    <property type="molecule type" value="Genomic_DNA"/>
</dbReference>
<feature type="compositionally biased region" description="Basic and acidic residues" evidence="1">
    <location>
        <begin position="78"/>
        <end position="98"/>
    </location>
</feature>
<evidence type="ECO:0000313" key="2">
    <source>
        <dbReference type="EMBL" id="GMH70170.1"/>
    </source>
</evidence>
<keyword evidence="3" id="KW-1185">Reference proteome</keyword>
<organism evidence="2 3">
    <name type="scientific">Triparma retinervis</name>
    <dbReference type="NCBI Taxonomy" id="2557542"/>
    <lineage>
        <taxon>Eukaryota</taxon>
        <taxon>Sar</taxon>
        <taxon>Stramenopiles</taxon>
        <taxon>Ochrophyta</taxon>
        <taxon>Bolidophyceae</taxon>
        <taxon>Parmales</taxon>
        <taxon>Triparmaceae</taxon>
        <taxon>Triparma</taxon>
    </lineage>
</organism>
<feature type="compositionally biased region" description="Basic and acidic residues" evidence="1">
    <location>
        <begin position="295"/>
        <end position="305"/>
    </location>
</feature>
<feature type="region of interest" description="Disordered" evidence="1">
    <location>
        <begin position="125"/>
        <end position="180"/>
    </location>
</feature>
<comment type="caution">
    <text evidence="2">The sequence shown here is derived from an EMBL/GenBank/DDBJ whole genome shotgun (WGS) entry which is preliminary data.</text>
</comment>
<proteinExistence type="predicted"/>
<name>A0A9W7AHS1_9STRA</name>
<gene>
    <name evidence="2" type="ORF">TrRE_jg1519</name>
</gene>
<feature type="region of interest" description="Disordered" evidence="1">
    <location>
        <begin position="203"/>
        <end position="228"/>
    </location>
</feature>
<dbReference type="AlphaFoldDB" id="A0A9W7AHS1"/>
<accession>A0A9W7AHS1</accession>
<evidence type="ECO:0000313" key="3">
    <source>
        <dbReference type="Proteomes" id="UP001165082"/>
    </source>
</evidence>
<sequence>MPTLKDLTNNEDATKLTARAGMKKIGDNPALKHTLNDETQTVVAQAAQGGGKKKKKKKKKKKGRKETAGVENIAEDVGTEKEKVVPKEEVKEEVRRSACVEGGEQEEVEKVDAAEEVARELGLVPLVEDAGKEQEAKGGKVGQEAEAPIFPYPPTPPPGNQQGNGAEEEEEEKEGFIVVEKGGEKEEIWDKFEVKMDNTPAKERLKNGALPGPFAVISDPGEFKPSSVGKEMTKKNVIAKSCLTPEVGDVATPSRYRISPMMEEAQQKAEEARKERTPMTHIKLGDLEIEEEEGKAELDTPNEKKLVRKLTKGGSFEENLKPDSEAKKSKEAAAAAKGGRGKGLFEETYGGWNEYEHVSKMEAT</sequence>
<feature type="region of interest" description="Disordered" evidence="1">
    <location>
        <begin position="253"/>
        <end position="347"/>
    </location>
</feature>
<feature type="compositionally biased region" description="Pro residues" evidence="1">
    <location>
        <begin position="150"/>
        <end position="159"/>
    </location>
</feature>
<evidence type="ECO:0000256" key="1">
    <source>
        <dbReference type="SAM" id="MobiDB-lite"/>
    </source>
</evidence>
<feature type="compositionally biased region" description="Basic and acidic residues" evidence="1">
    <location>
        <begin position="129"/>
        <end position="138"/>
    </location>
</feature>
<dbReference type="Proteomes" id="UP001165082">
    <property type="component" value="Unassembled WGS sequence"/>
</dbReference>